<proteinExistence type="predicted"/>
<protein>
    <submittedName>
        <fullName evidence="2">Uncharacterized protein</fullName>
    </submittedName>
</protein>
<evidence type="ECO:0000256" key="1">
    <source>
        <dbReference type="SAM" id="MobiDB-lite"/>
    </source>
</evidence>
<feature type="compositionally biased region" description="Polar residues" evidence="1">
    <location>
        <begin position="238"/>
        <end position="248"/>
    </location>
</feature>
<sequence length="583" mass="65230">MSFLSIGDIIKLYEMAERVYKNCSFSSYFCALQHTDPEIGRDCSGEYKALTVETRSLSNLLGDIQDKYDKIPGNRQQQLLDAYEPCIEVLGELDKVLLRYNKLDTKSKRTWDRITYDPDRTRTMRERLTASVTMLTSFYTSLVHDNQYLILSALERLEQDYRGGHREESIASIEQLTSGTREVEDQIEDQAWFQVLRDLEDVGISQQQALSYRGVIVDWLVLAVNEGRLLEERPEQDAASSVSPNTDASLRESNLDSISHSPDISANTPPTETRSLTPLPESSSTPSPTTPQLRVGSAPFIDALQQSPRFTPDAPSQAPLVIPQSMSVPPWSSHGQEDETTIDLEWNAHQIMEAWARNDFVAAEKHLGQQLAAVEHGQTCTSGTQPDRRILRHLLGVCASLTGKFTEAKRLFESVFNGIFLHHGNLDDGDIAAARWLGDVCLHTQEYNNTILAYSVAYEGSINRFGVTHDWTQRVAAEIKLMDSRQGEFSHVERSLSLKKEPTTIFTSTNIKEKDSLMLSVKSRLFGTANSASRNSRSPTLGGLQANMAPRENYEFKISAGFLLAPLISITTLNIGLVNQMST</sequence>
<dbReference type="Proteomes" id="UP000249619">
    <property type="component" value="Unassembled WGS sequence"/>
</dbReference>
<reference evidence="3" key="1">
    <citation type="submission" date="2018-05" db="EMBL/GenBank/DDBJ databases">
        <title>Draft genome sequence of Stemphylium lycopersici strain CIDEFI 213.</title>
        <authorList>
            <person name="Medina R."/>
            <person name="Franco M.E.E."/>
            <person name="Lucentini C.G."/>
            <person name="Saparrat M.C.N."/>
            <person name="Balatti P.A."/>
        </authorList>
    </citation>
    <scope>NUCLEOTIDE SEQUENCE [LARGE SCALE GENOMIC DNA]</scope>
    <source>
        <strain evidence="3">CIDEFI 213</strain>
    </source>
</reference>
<feature type="compositionally biased region" description="Polar residues" evidence="1">
    <location>
        <begin position="255"/>
        <end position="272"/>
    </location>
</feature>
<feature type="compositionally biased region" description="Low complexity" evidence="1">
    <location>
        <begin position="273"/>
        <end position="291"/>
    </location>
</feature>
<dbReference type="EMBL" id="QGDH01000088">
    <property type="protein sequence ID" value="RAR08290.1"/>
    <property type="molecule type" value="Genomic_DNA"/>
</dbReference>
<organism evidence="2 3">
    <name type="scientific">Stemphylium lycopersici</name>
    <name type="common">Tomato gray leaf spot disease fungus</name>
    <name type="synonym">Thyrospora lycopersici</name>
    <dbReference type="NCBI Taxonomy" id="183478"/>
    <lineage>
        <taxon>Eukaryota</taxon>
        <taxon>Fungi</taxon>
        <taxon>Dikarya</taxon>
        <taxon>Ascomycota</taxon>
        <taxon>Pezizomycotina</taxon>
        <taxon>Dothideomycetes</taxon>
        <taxon>Pleosporomycetidae</taxon>
        <taxon>Pleosporales</taxon>
        <taxon>Pleosporineae</taxon>
        <taxon>Pleosporaceae</taxon>
        <taxon>Stemphylium</taxon>
    </lineage>
</organism>
<name>A0A364N002_STELY</name>
<accession>A0A364N002</accession>
<evidence type="ECO:0000313" key="2">
    <source>
        <dbReference type="EMBL" id="RAR08290.1"/>
    </source>
</evidence>
<comment type="caution">
    <text evidence="2">The sequence shown here is derived from an EMBL/GenBank/DDBJ whole genome shotgun (WGS) entry which is preliminary data.</text>
</comment>
<dbReference type="STRING" id="183478.A0A364N002"/>
<gene>
    <name evidence="2" type="ORF">DDE83_006050</name>
</gene>
<dbReference type="AlphaFoldDB" id="A0A364N002"/>
<feature type="region of interest" description="Disordered" evidence="1">
    <location>
        <begin position="232"/>
        <end position="295"/>
    </location>
</feature>
<evidence type="ECO:0000313" key="3">
    <source>
        <dbReference type="Proteomes" id="UP000249619"/>
    </source>
</evidence>
<keyword evidence="3" id="KW-1185">Reference proteome</keyword>